<dbReference type="PROSITE" id="PS00122">
    <property type="entry name" value="CARBOXYLESTERASE_B_1"/>
    <property type="match status" value="1"/>
</dbReference>
<dbReference type="ESTHER" id="tolat-c4lec8">
    <property type="family name" value="Carb_B_Bacteria"/>
</dbReference>
<name>C4LEC8_TOLAT</name>
<feature type="domain" description="Carboxylesterase type B" evidence="4">
    <location>
        <begin position="64"/>
        <end position="578"/>
    </location>
</feature>
<dbReference type="InterPro" id="IPR050309">
    <property type="entry name" value="Type-B_Carboxylest/Lipase"/>
</dbReference>
<gene>
    <name evidence="5" type="ordered locus">Tola_1328</name>
</gene>
<protein>
    <recommendedName>
        <fullName evidence="3">Carboxylic ester hydrolase</fullName>
        <ecNumber evidence="3">3.1.1.-</ecNumber>
    </recommendedName>
</protein>
<dbReference type="InterPro" id="IPR019826">
    <property type="entry name" value="Carboxylesterase_B_AS"/>
</dbReference>
<dbReference type="Gene3D" id="3.40.50.1820">
    <property type="entry name" value="alpha/beta hydrolase"/>
    <property type="match status" value="1"/>
</dbReference>
<proteinExistence type="inferred from homology"/>
<keyword evidence="2 3" id="KW-0378">Hydrolase</keyword>
<evidence type="ECO:0000259" key="4">
    <source>
        <dbReference type="Pfam" id="PF00135"/>
    </source>
</evidence>
<reference evidence="5 6" key="2">
    <citation type="journal article" date="2011" name="Stand. Genomic Sci.">
        <title>Complete genome sequence of Tolumonas auensis type strain (TA 4).</title>
        <authorList>
            <person name="Chertkov O."/>
            <person name="Copeland A."/>
            <person name="Lucas S."/>
            <person name="Lapidus A."/>
            <person name="Berry K.W."/>
            <person name="Detter J.C."/>
            <person name="Del Rio T.G."/>
            <person name="Hammon N."/>
            <person name="Dalin E."/>
            <person name="Tice H."/>
            <person name="Pitluck S."/>
            <person name="Richardson P."/>
            <person name="Bruce D."/>
            <person name="Goodwin L."/>
            <person name="Han C."/>
            <person name="Tapia R."/>
            <person name="Saunders E."/>
            <person name="Schmutz J."/>
            <person name="Brettin T."/>
            <person name="Larimer F."/>
            <person name="Land M."/>
            <person name="Hauser L."/>
            <person name="Spring S."/>
            <person name="Rohde M."/>
            <person name="Kyrpides N.C."/>
            <person name="Ivanova N."/>
            <person name="Goker M."/>
            <person name="Beller H.R."/>
            <person name="Klenk H.P."/>
            <person name="Woyke T."/>
        </authorList>
    </citation>
    <scope>NUCLEOTIDE SEQUENCE [LARGE SCALE GENOMIC DNA]</scope>
    <source>
        <strain evidence="6">DSM 9187 / TA4</strain>
    </source>
</reference>
<dbReference type="InterPro" id="IPR029058">
    <property type="entry name" value="AB_hydrolase_fold"/>
</dbReference>
<evidence type="ECO:0000313" key="6">
    <source>
        <dbReference type="Proteomes" id="UP000009073"/>
    </source>
</evidence>
<dbReference type="PANTHER" id="PTHR11559">
    <property type="entry name" value="CARBOXYLESTERASE"/>
    <property type="match status" value="1"/>
</dbReference>
<dbReference type="InterPro" id="IPR002018">
    <property type="entry name" value="CarbesteraseB"/>
</dbReference>
<comment type="similarity">
    <text evidence="1 3">Belongs to the type-B carboxylesterase/lipase family.</text>
</comment>
<keyword evidence="6" id="KW-1185">Reference proteome</keyword>
<dbReference type="OrthoDB" id="9775851at2"/>
<dbReference type="AlphaFoldDB" id="C4LEC8"/>
<dbReference type="STRING" id="595494.Tola_1328"/>
<evidence type="ECO:0000256" key="1">
    <source>
        <dbReference type="ARBA" id="ARBA00005964"/>
    </source>
</evidence>
<dbReference type="EMBL" id="CP001616">
    <property type="protein sequence ID" value="ACQ92945.1"/>
    <property type="molecule type" value="Genomic_DNA"/>
</dbReference>
<dbReference type="EC" id="3.1.1.-" evidence="3"/>
<accession>C4LEC8</accession>
<sequence length="584" mass="63359">MVLIIPHSGDNKLKIFEPEYAKGIEVRVKVVKIQSTNRLKYWKPALALIALSLGWQQAIASPDLIVETNKGPVQGMLRNNVVEYRGIPYAESPVGQLRWKPPVEHAAWKEVRDATAFGKACGQVTLLGVFAGPANHNEDCLYLNVTAPKTTSQEKLPVLFWIHGGGFVDGAASDYDASKLADQGKVIVVSINYRLSLLGFFAHPAINKEGHLFANYGLLDQQFALRWVKENIAKFGGDPNNITVAGQSAGGASVAYNVISPLAKGLFHKAIIQSSASYLTAVPMAVAEKKAISFADAAGCGTGADEATASCLRNLPADKLMNLSGPENTFGPYVVTPVADGKIVPSGGAAAFASGKFHKMPIMTGSTQDEGSFFVAIPVYYSGKAVTQEDVTKYVNTVFGGNAGYGGTPPAYPKDTPTKILARYPASDYKSAQLRMNAIQSDVMVCRIQHGTHLLAGKVPLYAYEFRDQTAPSMFPELPDFKPMAYHTADLQYQFPGFHGGDKGVQHPLNAQQQKLSDQIVTAWTNFARYGNPNGNGSKVWPVYTSDPKAQSYLSQNIPELTTFSDNEFTAMHQCDFWKDVLVY</sequence>
<dbReference type="SUPFAM" id="SSF53474">
    <property type="entry name" value="alpha/beta-Hydrolases"/>
    <property type="match status" value="1"/>
</dbReference>
<dbReference type="eggNOG" id="COG2272">
    <property type="taxonomic scope" value="Bacteria"/>
</dbReference>
<dbReference type="GO" id="GO:0016787">
    <property type="term" value="F:hydrolase activity"/>
    <property type="evidence" value="ECO:0007669"/>
    <property type="project" value="UniProtKB-KW"/>
</dbReference>
<evidence type="ECO:0000256" key="2">
    <source>
        <dbReference type="ARBA" id="ARBA00022801"/>
    </source>
</evidence>
<evidence type="ECO:0000256" key="3">
    <source>
        <dbReference type="RuleBase" id="RU361235"/>
    </source>
</evidence>
<dbReference type="HOGENOM" id="CLU_006586_16_0_6"/>
<organism evidence="5 6">
    <name type="scientific">Tolumonas auensis (strain DSM 9187 / NBRC 110442 / TA 4)</name>
    <dbReference type="NCBI Taxonomy" id="595494"/>
    <lineage>
        <taxon>Bacteria</taxon>
        <taxon>Pseudomonadati</taxon>
        <taxon>Pseudomonadota</taxon>
        <taxon>Gammaproteobacteria</taxon>
        <taxon>Aeromonadales</taxon>
        <taxon>Aeromonadaceae</taxon>
        <taxon>Tolumonas</taxon>
    </lineage>
</organism>
<dbReference type="Pfam" id="PF00135">
    <property type="entry name" value="COesterase"/>
    <property type="match status" value="1"/>
</dbReference>
<evidence type="ECO:0000313" key="5">
    <source>
        <dbReference type="EMBL" id="ACQ92945.1"/>
    </source>
</evidence>
<reference evidence="6" key="1">
    <citation type="submission" date="2009-05" db="EMBL/GenBank/DDBJ databases">
        <title>Complete sequence of Tolumonas auensis DSM 9187.</title>
        <authorList>
            <consortium name="US DOE Joint Genome Institute"/>
            <person name="Lucas S."/>
            <person name="Copeland A."/>
            <person name="Lapidus A."/>
            <person name="Glavina del Rio T."/>
            <person name="Tice H."/>
            <person name="Bruce D."/>
            <person name="Goodwin L."/>
            <person name="Pitluck S."/>
            <person name="Chertkov O."/>
            <person name="Brettin T."/>
            <person name="Detter J.C."/>
            <person name="Han C."/>
            <person name="Larimer F."/>
            <person name="Land M."/>
            <person name="Hauser L."/>
            <person name="Kyrpides N."/>
            <person name="Mikhailova N."/>
            <person name="Spring S."/>
            <person name="Beller H."/>
        </authorList>
    </citation>
    <scope>NUCLEOTIDE SEQUENCE [LARGE SCALE GENOMIC DNA]</scope>
    <source>
        <strain evidence="6">DSM 9187 / TA4</strain>
    </source>
</reference>
<dbReference type="KEGG" id="tau:Tola_1328"/>
<dbReference type="Proteomes" id="UP000009073">
    <property type="component" value="Chromosome"/>
</dbReference>